<dbReference type="EMBL" id="FNOW01000014">
    <property type="protein sequence ID" value="SDX81629.1"/>
    <property type="molecule type" value="Genomic_DNA"/>
</dbReference>
<dbReference type="FunFam" id="3.40.50.620:FF:000001">
    <property type="entry name" value="GMP synthase [glutamine-hydrolyzing]"/>
    <property type="match status" value="1"/>
</dbReference>
<name>A0A1H3EUM0_ALLWA</name>
<sequence length="524" mass="58255">MSNIHADRILILDFGSQYTQLIARRVREAGVYCELHAWDLDAQSIREFAPNGVILSGGPQSVHEAETPRADPIVFELGVPVLGICYGLQTMAAQLGGAVVPSTHREYGYAQVRARGHSRLLRQIEDHTSPEGYGLLDVWMSHGDRVDVLPPGFSVIAETDSAPLAGIADESRRFYGVQFHPEVTHTRQGQRILERFIHDICGCGRLWTPDNIIEDSLARIRAQVGTDHVLLGLSGGVDSSVVAALLQRAIGEQLTCVFVDNGLLRLGEGDQVMSTFARHMGVRVIRVDAEERFLSRLKGVTDPEQKRKIIGNTFIEVFEDEASKLQDVKWLAQGTIYPDVIESAGSKTGKAKVIKSHHNVGGLPEEMNLKLVEPLRELFKDEVRKIGVELGLPYEMVYRHPFPGPGLGVRILGEVHKDSADTLRQADHIFIEELRRADLYDQVSQAFAVFLPVRSVGVVGDNRLYAPVIALRAVETIDFMTARWAHLPYDFLDLVCRRIANEVPNVSRVVYDITGKPPGTIEWE</sequence>
<dbReference type="Pfam" id="PF00958">
    <property type="entry name" value="GMP_synt_C"/>
    <property type="match status" value="1"/>
</dbReference>
<dbReference type="OrthoDB" id="9802219at2"/>
<dbReference type="HAMAP" id="MF_00344">
    <property type="entry name" value="GMP_synthase"/>
    <property type="match status" value="1"/>
</dbReference>
<dbReference type="InterPro" id="IPR017926">
    <property type="entry name" value="GATASE"/>
</dbReference>
<evidence type="ECO:0000256" key="10">
    <source>
        <dbReference type="ARBA" id="ARBA00022962"/>
    </source>
</evidence>
<evidence type="ECO:0000256" key="6">
    <source>
        <dbReference type="ARBA" id="ARBA00022741"/>
    </source>
</evidence>
<dbReference type="FunFam" id="3.40.50.880:FF:000001">
    <property type="entry name" value="GMP synthase [glutamine-hydrolyzing]"/>
    <property type="match status" value="1"/>
</dbReference>
<dbReference type="GO" id="GO:0003921">
    <property type="term" value="F:GMP synthase activity"/>
    <property type="evidence" value="ECO:0007669"/>
    <property type="project" value="InterPro"/>
</dbReference>
<keyword evidence="7 11" id="KW-0332">GMP biosynthesis</keyword>
<keyword evidence="5 11" id="KW-0436">Ligase</keyword>
<evidence type="ECO:0000256" key="1">
    <source>
        <dbReference type="ARBA" id="ARBA00002332"/>
    </source>
</evidence>
<keyword evidence="8 11" id="KW-0658">Purine biosynthesis</keyword>
<dbReference type="PRINTS" id="PR00096">
    <property type="entry name" value="GATASE"/>
</dbReference>
<dbReference type="InterPro" id="IPR004739">
    <property type="entry name" value="GMP_synth_GATase"/>
</dbReference>
<dbReference type="EC" id="6.3.5.2" evidence="3 11"/>
<keyword evidence="6 11" id="KW-0547">Nucleotide-binding</keyword>
<feature type="active site" evidence="11">
    <location>
        <position position="182"/>
    </location>
</feature>
<dbReference type="InterPro" id="IPR022955">
    <property type="entry name" value="GMP_synthase"/>
</dbReference>
<evidence type="ECO:0000256" key="12">
    <source>
        <dbReference type="PROSITE-ProRule" id="PRU00886"/>
    </source>
</evidence>
<dbReference type="SUPFAM" id="SSF54810">
    <property type="entry name" value="GMP synthetase C-terminal dimerisation domain"/>
    <property type="match status" value="1"/>
</dbReference>
<dbReference type="InterPro" id="IPR025777">
    <property type="entry name" value="GMPS_ATP_PPase_dom"/>
</dbReference>
<dbReference type="Pfam" id="PF02540">
    <property type="entry name" value="NAD_synthase"/>
    <property type="match status" value="1"/>
</dbReference>
<comment type="subunit">
    <text evidence="11">Homodimer.</text>
</comment>
<dbReference type="PROSITE" id="PS51273">
    <property type="entry name" value="GATASE_TYPE_1"/>
    <property type="match status" value="1"/>
</dbReference>
<dbReference type="InterPro" id="IPR001674">
    <property type="entry name" value="GMP_synth_C"/>
</dbReference>
<dbReference type="RefSeq" id="WP_091333150.1">
    <property type="nucleotide sequence ID" value="NZ_FNOW01000014.1"/>
</dbReference>
<dbReference type="InterPro" id="IPR022310">
    <property type="entry name" value="NAD/GMP_synthase"/>
</dbReference>
<evidence type="ECO:0000256" key="7">
    <source>
        <dbReference type="ARBA" id="ARBA00022749"/>
    </source>
</evidence>
<dbReference type="InterPro" id="IPR029062">
    <property type="entry name" value="Class_I_gatase-like"/>
</dbReference>
<evidence type="ECO:0000259" key="13">
    <source>
        <dbReference type="PROSITE" id="PS51553"/>
    </source>
</evidence>
<dbReference type="SUPFAM" id="SSF52317">
    <property type="entry name" value="Class I glutamine amidotransferase-like"/>
    <property type="match status" value="1"/>
</dbReference>
<evidence type="ECO:0000256" key="5">
    <source>
        <dbReference type="ARBA" id="ARBA00022598"/>
    </source>
</evidence>
<comment type="catalytic activity">
    <reaction evidence="11">
        <text>XMP + L-glutamine + ATP + H2O = GMP + L-glutamate + AMP + diphosphate + 2 H(+)</text>
        <dbReference type="Rhea" id="RHEA:11680"/>
        <dbReference type="ChEBI" id="CHEBI:15377"/>
        <dbReference type="ChEBI" id="CHEBI:15378"/>
        <dbReference type="ChEBI" id="CHEBI:29985"/>
        <dbReference type="ChEBI" id="CHEBI:30616"/>
        <dbReference type="ChEBI" id="CHEBI:33019"/>
        <dbReference type="ChEBI" id="CHEBI:57464"/>
        <dbReference type="ChEBI" id="CHEBI:58115"/>
        <dbReference type="ChEBI" id="CHEBI:58359"/>
        <dbReference type="ChEBI" id="CHEBI:456215"/>
        <dbReference type="EC" id="6.3.5.2"/>
    </reaction>
</comment>
<dbReference type="GO" id="GO:0005524">
    <property type="term" value="F:ATP binding"/>
    <property type="evidence" value="ECO:0007669"/>
    <property type="project" value="UniProtKB-UniRule"/>
</dbReference>
<keyword evidence="10 11" id="KW-0315">Glutamine amidotransferase</keyword>
<dbReference type="NCBIfam" id="TIGR00888">
    <property type="entry name" value="guaA_Nterm"/>
    <property type="match status" value="1"/>
</dbReference>
<feature type="active site" evidence="11">
    <location>
        <position position="180"/>
    </location>
</feature>
<evidence type="ECO:0000256" key="4">
    <source>
        <dbReference type="ARBA" id="ARBA00021562"/>
    </source>
</evidence>
<keyword evidence="15" id="KW-1185">Reference proteome</keyword>
<evidence type="ECO:0000256" key="2">
    <source>
        <dbReference type="ARBA" id="ARBA00005153"/>
    </source>
</evidence>
<keyword evidence="9 11" id="KW-0067">ATP-binding</keyword>
<gene>
    <name evidence="11" type="primary">guaA</name>
    <name evidence="14" type="ORF">SAMN05421644_11462</name>
</gene>
<dbReference type="Gene3D" id="3.40.50.880">
    <property type="match status" value="1"/>
</dbReference>
<comment type="function">
    <text evidence="1 11">Catalyzes the synthesis of GMP from XMP.</text>
</comment>
<evidence type="ECO:0000256" key="8">
    <source>
        <dbReference type="ARBA" id="ARBA00022755"/>
    </source>
</evidence>
<proteinExistence type="inferred from homology"/>
<dbReference type="STRING" id="61595.SAMN05421644_11462"/>
<protein>
    <recommendedName>
        <fullName evidence="4 11">GMP synthase [glutamine-hydrolyzing]</fullName>
        <ecNumber evidence="3 11">6.3.5.2</ecNumber>
    </recommendedName>
    <alternativeName>
        <fullName evidence="11">GMP synthetase</fullName>
    </alternativeName>
    <alternativeName>
        <fullName evidence="11">Glutamine amidotransferase</fullName>
    </alternativeName>
</protein>
<dbReference type="PROSITE" id="PS51553">
    <property type="entry name" value="GMPS_ATP_PPASE"/>
    <property type="match status" value="1"/>
</dbReference>
<dbReference type="Pfam" id="PF00117">
    <property type="entry name" value="GATase"/>
    <property type="match status" value="1"/>
</dbReference>
<dbReference type="Gene3D" id="3.30.300.10">
    <property type="match status" value="1"/>
</dbReference>
<evidence type="ECO:0000313" key="15">
    <source>
        <dbReference type="Proteomes" id="UP000198672"/>
    </source>
</evidence>
<dbReference type="UniPathway" id="UPA00189">
    <property type="reaction ID" value="UER00296"/>
</dbReference>
<evidence type="ECO:0000256" key="9">
    <source>
        <dbReference type="ARBA" id="ARBA00022840"/>
    </source>
</evidence>
<dbReference type="NCBIfam" id="TIGR00884">
    <property type="entry name" value="guaA_Cterm"/>
    <property type="match status" value="1"/>
</dbReference>
<dbReference type="SUPFAM" id="SSF52402">
    <property type="entry name" value="Adenine nucleotide alpha hydrolases-like"/>
    <property type="match status" value="1"/>
</dbReference>
<evidence type="ECO:0000313" key="14">
    <source>
        <dbReference type="EMBL" id="SDX81629.1"/>
    </source>
</evidence>
<evidence type="ECO:0000256" key="3">
    <source>
        <dbReference type="ARBA" id="ARBA00012746"/>
    </source>
</evidence>
<comment type="pathway">
    <text evidence="2 11">Purine metabolism; GMP biosynthesis; GMP from XMP (L-Gln route): step 1/1.</text>
</comment>
<dbReference type="PANTHER" id="PTHR11922:SF2">
    <property type="entry name" value="GMP SYNTHASE [GLUTAMINE-HYDROLYZING]"/>
    <property type="match status" value="1"/>
</dbReference>
<dbReference type="PANTHER" id="PTHR11922">
    <property type="entry name" value="GMP SYNTHASE-RELATED"/>
    <property type="match status" value="1"/>
</dbReference>
<dbReference type="Gene3D" id="3.40.50.620">
    <property type="entry name" value="HUPs"/>
    <property type="match status" value="1"/>
</dbReference>
<feature type="domain" description="GMPS ATP-PPase" evidence="13">
    <location>
        <begin position="207"/>
        <end position="399"/>
    </location>
</feature>
<reference evidence="15" key="1">
    <citation type="submission" date="2016-10" db="EMBL/GenBank/DDBJ databases">
        <authorList>
            <person name="Varghese N."/>
            <person name="Submissions S."/>
        </authorList>
    </citation>
    <scope>NUCLEOTIDE SEQUENCE [LARGE SCALE GENOMIC DNA]</scope>
    <source>
        <strain evidence="15">DSM 173</strain>
    </source>
</reference>
<dbReference type="NCBIfam" id="NF000848">
    <property type="entry name" value="PRK00074.1"/>
    <property type="match status" value="1"/>
</dbReference>
<organism evidence="14 15">
    <name type="scientific">Allochromatium warmingii</name>
    <name type="common">Chromatium warmingii</name>
    <dbReference type="NCBI Taxonomy" id="61595"/>
    <lineage>
        <taxon>Bacteria</taxon>
        <taxon>Pseudomonadati</taxon>
        <taxon>Pseudomonadota</taxon>
        <taxon>Gammaproteobacteria</taxon>
        <taxon>Chromatiales</taxon>
        <taxon>Chromatiaceae</taxon>
        <taxon>Allochromatium</taxon>
    </lineage>
</organism>
<dbReference type="FunFam" id="3.30.300.10:FF:000002">
    <property type="entry name" value="GMP synthase [glutamine-hydrolyzing]"/>
    <property type="match status" value="1"/>
</dbReference>
<evidence type="ECO:0000256" key="11">
    <source>
        <dbReference type="HAMAP-Rule" id="MF_00344"/>
    </source>
</evidence>
<dbReference type="InterPro" id="IPR014729">
    <property type="entry name" value="Rossmann-like_a/b/a_fold"/>
</dbReference>
<dbReference type="PRINTS" id="PR00099">
    <property type="entry name" value="CPSGATASE"/>
</dbReference>
<dbReference type="Proteomes" id="UP000198672">
    <property type="component" value="Unassembled WGS sequence"/>
</dbReference>
<dbReference type="CDD" id="cd01742">
    <property type="entry name" value="GATase1_GMP_Synthase"/>
    <property type="match status" value="1"/>
</dbReference>
<feature type="binding site" evidence="12">
    <location>
        <begin position="234"/>
        <end position="240"/>
    </location>
    <ligand>
        <name>ATP</name>
        <dbReference type="ChEBI" id="CHEBI:30616"/>
    </ligand>
</feature>
<dbReference type="AlphaFoldDB" id="A0A1H3EUM0"/>
<accession>A0A1H3EUM0</accession>
<dbReference type="GO" id="GO:0005829">
    <property type="term" value="C:cytosol"/>
    <property type="evidence" value="ECO:0007669"/>
    <property type="project" value="TreeGrafter"/>
</dbReference>
<dbReference type="PRINTS" id="PR00097">
    <property type="entry name" value="ANTSNTHASEII"/>
</dbReference>
<feature type="active site" description="Nucleophile" evidence="11">
    <location>
        <position position="85"/>
    </location>
</feature>
<dbReference type="CDD" id="cd01997">
    <property type="entry name" value="GMP_synthase_C"/>
    <property type="match status" value="1"/>
</dbReference>